<organism evidence="2">
    <name type="scientific">Cacopsylla melanoneura</name>
    <dbReference type="NCBI Taxonomy" id="428564"/>
    <lineage>
        <taxon>Eukaryota</taxon>
        <taxon>Metazoa</taxon>
        <taxon>Ecdysozoa</taxon>
        <taxon>Arthropoda</taxon>
        <taxon>Hexapoda</taxon>
        <taxon>Insecta</taxon>
        <taxon>Pterygota</taxon>
        <taxon>Neoptera</taxon>
        <taxon>Paraneoptera</taxon>
        <taxon>Hemiptera</taxon>
        <taxon>Sternorrhyncha</taxon>
        <taxon>Psylloidea</taxon>
        <taxon>Psyllidae</taxon>
        <taxon>Psyllinae</taxon>
        <taxon>Cacopsylla</taxon>
    </lineage>
</organism>
<proteinExistence type="predicted"/>
<name>A0A8D9E7J2_9HEMI</name>
<dbReference type="EMBL" id="HBUF01445970">
    <property type="protein sequence ID" value="CAG6743307.1"/>
    <property type="molecule type" value="Transcribed_RNA"/>
</dbReference>
<feature type="compositionally biased region" description="Polar residues" evidence="1">
    <location>
        <begin position="1"/>
        <end position="13"/>
    </location>
</feature>
<sequence length="254" mass="27723">MNKSTLSIKSQKPTGGPQIKTPESFALNVPMPKTRADEDNAADEEFDALADDAFLDKLEAHKIGDLPRKTTSRDPQVDFVNNNIRPVNDRRTSVVGRSGEKPSPKKKIQGKEVGWKGPKVTFDPNIDVRIDKPKEEPNVEPVKPTTHQQAKEDEVDDDHFPGILLFSGGFNDGFSIVAKRKAGSPIRIAISGENHEGKRSDRNMCVVQLGGQPSSKLPGTGGGSKHVSKNMGVWKGSMYNEADCVLPDSKEKPS</sequence>
<feature type="compositionally biased region" description="Basic and acidic residues" evidence="1">
    <location>
        <begin position="87"/>
        <end position="114"/>
    </location>
</feature>
<evidence type="ECO:0000256" key="1">
    <source>
        <dbReference type="SAM" id="MobiDB-lite"/>
    </source>
</evidence>
<accession>A0A8D9E7J2</accession>
<reference evidence="2" key="1">
    <citation type="submission" date="2021-05" db="EMBL/GenBank/DDBJ databases">
        <authorList>
            <person name="Alioto T."/>
            <person name="Alioto T."/>
            <person name="Gomez Garrido J."/>
        </authorList>
    </citation>
    <scope>NUCLEOTIDE SEQUENCE</scope>
</reference>
<feature type="region of interest" description="Disordered" evidence="1">
    <location>
        <begin position="135"/>
        <end position="154"/>
    </location>
</feature>
<feature type="compositionally biased region" description="Basic and acidic residues" evidence="1">
    <location>
        <begin position="66"/>
        <end position="76"/>
    </location>
</feature>
<evidence type="ECO:0000313" key="2">
    <source>
        <dbReference type="EMBL" id="CAG6743307.1"/>
    </source>
</evidence>
<feature type="region of interest" description="Disordered" evidence="1">
    <location>
        <begin position="1"/>
        <end position="25"/>
    </location>
</feature>
<protein>
    <submittedName>
        <fullName evidence="2">Uncharacterized protein</fullName>
    </submittedName>
</protein>
<feature type="region of interest" description="Disordered" evidence="1">
    <location>
        <begin position="66"/>
        <end position="120"/>
    </location>
</feature>
<dbReference type="AlphaFoldDB" id="A0A8D9E7J2"/>